<name>A0A8X6UTD2_NEPPI</name>
<evidence type="ECO:0000313" key="1">
    <source>
        <dbReference type="EMBL" id="GFU48595.1"/>
    </source>
</evidence>
<organism evidence="1 2">
    <name type="scientific">Nephila pilipes</name>
    <name type="common">Giant wood spider</name>
    <name type="synonym">Nephila maculata</name>
    <dbReference type="NCBI Taxonomy" id="299642"/>
    <lineage>
        <taxon>Eukaryota</taxon>
        <taxon>Metazoa</taxon>
        <taxon>Ecdysozoa</taxon>
        <taxon>Arthropoda</taxon>
        <taxon>Chelicerata</taxon>
        <taxon>Arachnida</taxon>
        <taxon>Araneae</taxon>
        <taxon>Araneomorphae</taxon>
        <taxon>Entelegynae</taxon>
        <taxon>Araneoidea</taxon>
        <taxon>Nephilidae</taxon>
        <taxon>Nephila</taxon>
    </lineage>
</organism>
<dbReference type="EMBL" id="BMAW01037480">
    <property type="protein sequence ID" value="GFU48595.1"/>
    <property type="molecule type" value="Genomic_DNA"/>
</dbReference>
<keyword evidence="2" id="KW-1185">Reference proteome</keyword>
<proteinExistence type="predicted"/>
<evidence type="ECO:0000313" key="2">
    <source>
        <dbReference type="Proteomes" id="UP000887013"/>
    </source>
</evidence>
<accession>A0A8X6UTD2</accession>
<reference evidence="1" key="1">
    <citation type="submission" date="2020-08" db="EMBL/GenBank/DDBJ databases">
        <title>Multicomponent nature underlies the extraordinary mechanical properties of spider dragline silk.</title>
        <authorList>
            <person name="Kono N."/>
            <person name="Nakamura H."/>
            <person name="Mori M."/>
            <person name="Yoshida Y."/>
            <person name="Ohtoshi R."/>
            <person name="Malay A.D."/>
            <person name="Moran D.A.P."/>
            <person name="Tomita M."/>
            <person name="Numata K."/>
            <person name="Arakawa K."/>
        </authorList>
    </citation>
    <scope>NUCLEOTIDE SEQUENCE</scope>
</reference>
<dbReference type="AlphaFoldDB" id="A0A8X6UTD2"/>
<gene>
    <name evidence="1" type="ORF">NPIL_409501</name>
</gene>
<sequence>MKRLCGHTVFCSQYACTCGGAYCLARASSKCSDALLDAVCGSGVCFGVGLPLDTEAKGEVCYRFWCDGRMPLPASGLRV</sequence>
<comment type="caution">
    <text evidence="1">The sequence shown here is derived from an EMBL/GenBank/DDBJ whole genome shotgun (WGS) entry which is preliminary data.</text>
</comment>
<protein>
    <submittedName>
        <fullName evidence="1">Uncharacterized protein</fullName>
    </submittedName>
</protein>
<dbReference type="Proteomes" id="UP000887013">
    <property type="component" value="Unassembled WGS sequence"/>
</dbReference>